<protein>
    <submittedName>
        <fullName evidence="2">Uncharacterized protein</fullName>
    </submittedName>
</protein>
<organism evidence="1 2">
    <name type="scientific">Panagrolaimus sp. PS1159</name>
    <dbReference type="NCBI Taxonomy" id="55785"/>
    <lineage>
        <taxon>Eukaryota</taxon>
        <taxon>Metazoa</taxon>
        <taxon>Ecdysozoa</taxon>
        <taxon>Nematoda</taxon>
        <taxon>Chromadorea</taxon>
        <taxon>Rhabditida</taxon>
        <taxon>Tylenchina</taxon>
        <taxon>Panagrolaimomorpha</taxon>
        <taxon>Panagrolaimoidea</taxon>
        <taxon>Panagrolaimidae</taxon>
        <taxon>Panagrolaimus</taxon>
    </lineage>
</organism>
<name>A0AC35G068_9BILA</name>
<dbReference type="WBParaSite" id="PS1159_v2.g21958.t1">
    <property type="protein sequence ID" value="PS1159_v2.g21958.t1"/>
    <property type="gene ID" value="PS1159_v2.g21958"/>
</dbReference>
<evidence type="ECO:0000313" key="1">
    <source>
        <dbReference type="Proteomes" id="UP000887580"/>
    </source>
</evidence>
<accession>A0AC35G068</accession>
<evidence type="ECO:0000313" key="2">
    <source>
        <dbReference type="WBParaSite" id="PS1159_v2.g21958.t1"/>
    </source>
</evidence>
<reference evidence="2" key="1">
    <citation type="submission" date="2022-11" db="UniProtKB">
        <authorList>
            <consortium name="WormBaseParasite"/>
        </authorList>
    </citation>
    <scope>IDENTIFICATION</scope>
</reference>
<dbReference type="Proteomes" id="UP000887580">
    <property type="component" value="Unplaced"/>
</dbReference>
<proteinExistence type="predicted"/>
<sequence>MARKNDSLFLKEKQPQSFAITDNTNQYSNLNLNQNFKNTIVIPIQSNSKSNSDKFCVSDNYEEKGKLKSWNQSSDLFSKSLVHNNETEKEELKQKKDTTKNNSTLSLCISAYENSIETVSESDFFENNVDSKTEKTGSIKKQQNAVVNQNPFEYPRQQSDIIKEPEISQFKASQHLFNPKKVSPLEMELFKTSLLDQFAFIEQGKFEFKNIKKSLDGIPDGFIMDNKLLKAMFHAMNKITENGNSLLKEEFLQIFQTLFAYIQNYGKAVLSYFESCSEHDGPMDINNFDIDECIKEIEKNYGDNITSEKGLKLSKLFAFALIGDTKQCLEHFCEQIISTPKQMLDFLCPIFEHLQPVSQYSANFKNVKGSLILTTMNKFIENNHEENTIQHTLLRIVIPRKKNHSSLVPPNLMFKHILEQLIKKEMIELWVPLFGSFIRELKKNKIDIGFEPLADTMLNPTYLSVFLMKILYSEDVCRFDYEEIFKSLGELFQAQNIQFIDTSAFRGCEEIDWATKFAIIDLLQIPTANFRREIPVALYFALSDETKKDYIKLEDATPNLENYLTALFELAFVADKIPEEFINDAAAKFPTTFDITFCIANCFYRACQNVSLLRDFVFKENIFKIIEKLLQIFDCKIELGGVTPLTPNFLNEIIKIQPCLLIARSASCRICEYKIQNPSRNSMVDYRKLEPSTYQLFYKFLELAKNFILPYHNELRKAVDEKIKLSPSKLSLMNATYVLLQKRVNTISSILDTSPEELKLFNDHLQQFQELYENYGRIYFPYIQSNMYELQKTPQPGRPFTGKPVSTNQQQISQPFKQHFQKSTNENVREVQKLPLQQTSKNPLPQKLQVEQTVNDQHSSQTTLNNQSKEKKVHEVQKLPLQENSEYPLPEQSQIEQTVNVPQLDQNSSQTTFQSKEKHVREVNQIPNQPLPARRKFVNPEPKNRPLISVPSEMQPTSETLLAEKSVNVPEFDKDSSQTTLHDQSKVNQVREVYQIPNQPPPIRSRFVKPTSKTLLAEKSANDPAVDKHSLEAILPTSAIKEQSLPNETLPPQNVVPMDRSKFVIQSAQNPSFSDSPEIQPSLIEEKNDDIDPFNVQPTLNIPSIHGNENPNEHQLNESSGYERSKDVIDTPLNNHDFANLSIKRIAAIPNPSDSIFTKKEPLQHLNETKASDDISKPVASDVIPKIQHEPNEGVVEPVSNCPSDSAKKAPLQRLSEKKTSDDISKPVASVVIPQLQCEPKKSEYVAESVSISGGSVIPQSKRRFTTLAPSVQERPEPSNKVNLLPSRAEPPLQRPKKVSFEQQRGFTSNNQTFKRFIPPDAAKIAMWEATRNREPIKGMGIFKIVMKDIPHENE</sequence>